<sequence>MPTLCMCLYQIVLQGCAEHAGLAWCTWLGILSAQTEGEADLHASLLGYCSYSEEQWATHHIQPRLPTCLPEKLWQAGEAATCKTQLGVTQLAKLHMQREQVEQVGTSFCLSALTWLVLLSGSMLEVDAQRGLHPRTLHALGNLVHTWYFIVRTSFHLTSGKLSACERAVVDNFLVSMDAVGHACHRKCLGSSEHMRGWIVTSFWIPVLHAFHDSAAQQGIALTIAFIAQWWVRGMSQTPKYMPEGPTASDASGIQHPQLWIALLWMFYPGTSASEGW</sequence>
<organism evidence="1 2">
    <name type="scientific">Neolentinus lepideus HHB14362 ss-1</name>
    <dbReference type="NCBI Taxonomy" id="1314782"/>
    <lineage>
        <taxon>Eukaryota</taxon>
        <taxon>Fungi</taxon>
        <taxon>Dikarya</taxon>
        <taxon>Basidiomycota</taxon>
        <taxon>Agaricomycotina</taxon>
        <taxon>Agaricomycetes</taxon>
        <taxon>Gloeophyllales</taxon>
        <taxon>Gloeophyllaceae</taxon>
        <taxon>Neolentinus</taxon>
    </lineage>
</organism>
<proteinExistence type="predicted"/>
<dbReference type="Proteomes" id="UP000076761">
    <property type="component" value="Unassembled WGS sequence"/>
</dbReference>
<reference evidence="1 2" key="1">
    <citation type="journal article" date="2016" name="Mol. Biol. Evol.">
        <title>Comparative Genomics of Early-Diverging Mushroom-Forming Fungi Provides Insights into the Origins of Lignocellulose Decay Capabilities.</title>
        <authorList>
            <person name="Nagy L.G."/>
            <person name="Riley R."/>
            <person name="Tritt A."/>
            <person name="Adam C."/>
            <person name="Daum C."/>
            <person name="Floudas D."/>
            <person name="Sun H."/>
            <person name="Yadav J.S."/>
            <person name="Pangilinan J."/>
            <person name="Larsson K.H."/>
            <person name="Matsuura K."/>
            <person name="Barry K."/>
            <person name="Labutti K."/>
            <person name="Kuo R."/>
            <person name="Ohm R.A."/>
            <person name="Bhattacharya S.S."/>
            <person name="Shirouzu T."/>
            <person name="Yoshinaga Y."/>
            <person name="Martin F.M."/>
            <person name="Grigoriev I.V."/>
            <person name="Hibbett D.S."/>
        </authorList>
    </citation>
    <scope>NUCLEOTIDE SEQUENCE [LARGE SCALE GENOMIC DNA]</scope>
    <source>
        <strain evidence="1 2">HHB14362 ss-1</strain>
    </source>
</reference>
<evidence type="ECO:0000313" key="1">
    <source>
        <dbReference type="EMBL" id="KZT19002.1"/>
    </source>
</evidence>
<accession>A0A165N025</accession>
<dbReference type="InParanoid" id="A0A165N025"/>
<keyword evidence="2" id="KW-1185">Reference proteome</keyword>
<dbReference type="EMBL" id="KV425653">
    <property type="protein sequence ID" value="KZT19002.1"/>
    <property type="molecule type" value="Genomic_DNA"/>
</dbReference>
<name>A0A165N025_9AGAM</name>
<dbReference type="AlphaFoldDB" id="A0A165N025"/>
<evidence type="ECO:0000313" key="2">
    <source>
        <dbReference type="Proteomes" id="UP000076761"/>
    </source>
</evidence>
<protein>
    <submittedName>
        <fullName evidence="1">Uncharacterized protein</fullName>
    </submittedName>
</protein>
<gene>
    <name evidence="1" type="ORF">NEOLEDRAFT_1152232</name>
</gene>